<proteinExistence type="inferred from homology"/>
<dbReference type="PANTHER" id="PTHR22835">
    <property type="entry name" value="ZINC FINGER FYVE DOMAIN CONTAINING PROTEIN"/>
    <property type="match status" value="1"/>
</dbReference>
<dbReference type="GO" id="GO:0016788">
    <property type="term" value="F:hydrolase activity, acting on ester bonds"/>
    <property type="evidence" value="ECO:0007669"/>
    <property type="project" value="InterPro"/>
</dbReference>
<dbReference type="Gene3D" id="3.40.50.1110">
    <property type="entry name" value="SGNH hydrolase"/>
    <property type="match status" value="1"/>
</dbReference>
<evidence type="ECO:0000256" key="1">
    <source>
        <dbReference type="ARBA" id="ARBA00008668"/>
    </source>
</evidence>
<organism evidence="3 4">
    <name type="scientific">Chenopodium quinoa</name>
    <name type="common">Quinoa</name>
    <dbReference type="NCBI Taxonomy" id="63459"/>
    <lineage>
        <taxon>Eukaryota</taxon>
        <taxon>Viridiplantae</taxon>
        <taxon>Streptophyta</taxon>
        <taxon>Embryophyta</taxon>
        <taxon>Tracheophyta</taxon>
        <taxon>Spermatophyta</taxon>
        <taxon>Magnoliopsida</taxon>
        <taxon>eudicotyledons</taxon>
        <taxon>Gunneridae</taxon>
        <taxon>Pentapetalae</taxon>
        <taxon>Caryophyllales</taxon>
        <taxon>Chenopodiaceae</taxon>
        <taxon>Chenopodioideae</taxon>
        <taxon>Atripliceae</taxon>
        <taxon>Chenopodium</taxon>
    </lineage>
</organism>
<evidence type="ECO:0000313" key="3">
    <source>
        <dbReference type="EnsemblPlants" id="AUR62030357-RA:cds"/>
    </source>
</evidence>
<dbReference type="AlphaFoldDB" id="A0A803MJB1"/>
<dbReference type="Pfam" id="PF00657">
    <property type="entry name" value="Lipase_GDSL"/>
    <property type="match status" value="1"/>
</dbReference>
<sequence length="184" mass="20305">MEEVQQMVDEVIQAIISGVKEVINLGGTKVVIPGNFAIGCMPIYLSAFETNDPNMYDELQCLKGLNGFATYQNVRLQEAIKDLQTQYPIVAIVYADYFNALKGLLQNVASNGFAKGEVQKTCCGIGDNKYNFNMTRMCGNNGVPVCHDPSKLVSWDGVHMTQHAYRVMAKGLFKQIVQGISNQV</sequence>
<reference evidence="3" key="2">
    <citation type="submission" date="2021-03" db="UniProtKB">
        <authorList>
            <consortium name="EnsemblPlants"/>
        </authorList>
    </citation>
    <scope>IDENTIFICATION</scope>
</reference>
<dbReference type="OMA" id="FNMTRMC"/>
<keyword evidence="4" id="KW-1185">Reference proteome</keyword>
<dbReference type="PANTHER" id="PTHR22835:SF517">
    <property type="entry name" value="GDSL-LIKE LIPASE_ACYLHYDROLASE FAMILY PROTEIN, EXPRESSED"/>
    <property type="match status" value="1"/>
</dbReference>
<keyword evidence="2" id="KW-0325">Glycoprotein</keyword>
<dbReference type="InterPro" id="IPR001087">
    <property type="entry name" value="GDSL"/>
</dbReference>
<dbReference type="EnsemblPlants" id="AUR62030357-RA">
    <property type="protein sequence ID" value="AUR62030357-RA:cds"/>
    <property type="gene ID" value="AUR62030357"/>
</dbReference>
<reference evidence="3" key="1">
    <citation type="journal article" date="2017" name="Nature">
        <title>The genome of Chenopodium quinoa.</title>
        <authorList>
            <person name="Jarvis D.E."/>
            <person name="Ho Y.S."/>
            <person name="Lightfoot D.J."/>
            <person name="Schmoeckel S.M."/>
            <person name="Li B."/>
            <person name="Borm T.J.A."/>
            <person name="Ohyanagi H."/>
            <person name="Mineta K."/>
            <person name="Michell C.T."/>
            <person name="Saber N."/>
            <person name="Kharbatia N.M."/>
            <person name="Rupper R.R."/>
            <person name="Sharp A.R."/>
            <person name="Dally N."/>
            <person name="Boughton B.A."/>
            <person name="Woo Y.H."/>
            <person name="Gao G."/>
            <person name="Schijlen E.G.W.M."/>
            <person name="Guo X."/>
            <person name="Momin A.A."/>
            <person name="Negrao S."/>
            <person name="Al-Babili S."/>
            <person name="Gehring C."/>
            <person name="Roessner U."/>
            <person name="Jung C."/>
            <person name="Murphy K."/>
            <person name="Arold S.T."/>
            <person name="Gojobori T."/>
            <person name="van der Linden C.G."/>
            <person name="van Loo E.N."/>
            <person name="Jellen E.N."/>
            <person name="Maughan P.J."/>
            <person name="Tester M."/>
        </authorList>
    </citation>
    <scope>NUCLEOTIDE SEQUENCE [LARGE SCALE GENOMIC DNA]</scope>
    <source>
        <strain evidence="3">cv. PI 614886</strain>
    </source>
</reference>
<dbReference type="SMR" id="A0A803MJB1"/>
<dbReference type="Gramene" id="AUR62030357-RA">
    <property type="protein sequence ID" value="AUR62030357-RA:cds"/>
    <property type="gene ID" value="AUR62030357"/>
</dbReference>
<name>A0A803MJB1_CHEQI</name>
<dbReference type="SUPFAM" id="SSF52266">
    <property type="entry name" value="SGNH hydrolase"/>
    <property type="match status" value="1"/>
</dbReference>
<evidence type="ECO:0000313" key="4">
    <source>
        <dbReference type="Proteomes" id="UP000596660"/>
    </source>
</evidence>
<dbReference type="InterPro" id="IPR036514">
    <property type="entry name" value="SGNH_hydro_sf"/>
</dbReference>
<protein>
    <submittedName>
        <fullName evidence="3">Uncharacterized protein</fullName>
    </submittedName>
</protein>
<dbReference type="Proteomes" id="UP000596660">
    <property type="component" value="Unplaced"/>
</dbReference>
<evidence type="ECO:0000256" key="2">
    <source>
        <dbReference type="ARBA" id="ARBA00023180"/>
    </source>
</evidence>
<comment type="similarity">
    <text evidence="1">Belongs to the 'GDSL' lipolytic enzyme family.</text>
</comment>
<accession>A0A803MJB1</accession>